<gene>
    <name evidence="3" type="ORF">SAMN02745130_01440</name>
</gene>
<keyword evidence="2" id="KW-0564">Palmitate</keyword>
<keyword evidence="4" id="KW-1185">Reference proteome</keyword>
<comment type="similarity">
    <text evidence="1 2">Belongs to the outer membrane factor (OMF) (TC 1.B.17) family.</text>
</comment>
<evidence type="ECO:0000313" key="4">
    <source>
        <dbReference type="Proteomes" id="UP000190460"/>
    </source>
</evidence>
<keyword evidence="2" id="KW-0812">Transmembrane</keyword>
<dbReference type="InterPro" id="IPR010131">
    <property type="entry name" value="MdtP/NodT-like"/>
</dbReference>
<protein>
    <submittedName>
        <fullName evidence="3">Efflux transporter, outer membrane factor (OMF) lipoprotein, NodT family</fullName>
    </submittedName>
</protein>
<proteinExistence type="inferred from homology"/>
<keyword evidence="2" id="KW-0472">Membrane</keyword>
<dbReference type="GO" id="GO:0009279">
    <property type="term" value="C:cell outer membrane"/>
    <property type="evidence" value="ECO:0007669"/>
    <property type="project" value="UniProtKB-SubCell"/>
</dbReference>
<comment type="subcellular location">
    <subcellularLocation>
        <location evidence="2">Cell outer membrane</location>
        <topology evidence="2">Lipid-anchor</topology>
    </subcellularLocation>
</comment>
<dbReference type="PROSITE" id="PS51257">
    <property type="entry name" value="PROKAR_LIPOPROTEIN"/>
    <property type="match status" value="1"/>
</dbReference>
<name>A0A1T4WC80_9GAMM</name>
<keyword evidence="2" id="KW-1134">Transmembrane beta strand</keyword>
<dbReference type="Proteomes" id="UP000190460">
    <property type="component" value="Unassembled WGS sequence"/>
</dbReference>
<accession>A0A1T4WC80</accession>
<dbReference type="STRING" id="92487.SAMN02745130_01440"/>
<dbReference type="AlphaFoldDB" id="A0A1T4WC80"/>
<reference evidence="3 4" key="1">
    <citation type="submission" date="2017-02" db="EMBL/GenBank/DDBJ databases">
        <authorList>
            <person name="Peterson S.W."/>
        </authorList>
    </citation>
    <scope>NUCLEOTIDE SEQUENCE [LARGE SCALE GENOMIC DNA]</scope>
    <source>
        <strain evidence="3 4">ATCC 49788</strain>
    </source>
</reference>
<dbReference type="Pfam" id="PF02321">
    <property type="entry name" value="OEP"/>
    <property type="match status" value="2"/>
</dbReference>
<dbReference type="SUPFAM" id="SSF56954">
    <property type="entry name" value="Outer membrane efflux proteins (OEP)"/>
    <property type="match status" value="1"/>
</dbReference>
<dbReference type="PANTHER" id="PTHR30203:SF32">
    <property type="entry name" value="CATION EFFLUX SYSTEM PROTEIN CUSC"/>
    <property type="match status" value="1"/>
</dbReference>
<evidence type="ECO:0000256" key="2">
    <source>
        <dbReference type="RuleBase" id="RU362097"/>
    </source>
</evidence>
<feature type="chain" id="PRO_5011821795" evidence="2">
    <location>
        <begin position="23"/>
        <end position="456"/>
    </location>
</feature>
<dbReference type="RefSeq" id="WP_078921917.1">
    <property type="nucleotide sequence ID" value="NZ_FUYB01000005.1"/>
</dbReference>
<evidence type="ECO:0000313" key="3">
    <source>
        <dbReference type="EMBL" id="SKA74914.1"/>
    </source>
</evidence>
<dbReference type="NCBIfam" id="TIGR01845">
    <property type="entry name" value="outer_NodT"/>
    <property type="match status" value="1"/>
</dbReference>
<dbReference type="PANTHER" id="PTHR30203">
    <property type="entry name" value="OUTER MEMBRANE CATION EFFLUX PROTEIN"/>
    <property type="match status" value="1"/>
</dbReference>
<dbReference type="InterPro" id="IPR003423">
    <property type="entry name" value="OMP_efflux"/>
</dbReference>
<organism evidence="3 4">
    <name type="scientific">Thiothrix eikelboomii</name>
    <dbReference type="NCBI Taxonomy" id="92487"/>
    <lineage>
        <taxon>Bacteria</taxon>
        <taxon>Pseudomonadati</taxon>
        <taxon>Pseudomonadota</taxon>
        <taxon>Gammaproteobacteria</taxon>
        <taxon>Thiotrichales</taxon>
        <taxon>Thiotrichaceae</taxon>
        <taxon>Thiothrix</taxon>
    </lineage>
</organism>
<keyword evidence="2 3" id="KW-0449">Lipoprotein</keyword>
<dbReference type="GO" id="GO:0015562">
    <property type="term" value="F:efflux transmembrane transporter activity"/>
    <property type="evidence" value="ECO:0007669"/>
    <property type="project" value="InterPro"/>
</dbReference>
<dbReference type="OrthoDB" id="9770517at2"/>
<dbReference type="Gene3D" id="1.20.1600.10">
    <property type="entry name" value="Outer membrane efflux proteins (OEP)"/>
    <property type="match status" value="1"/>
</dbReference>
<dbReference type="Gene3D" id="2.20.200.10">
    <property type="entry name" value="Outer membrane efflux proteins (OEP)"/>
    <property type="match status" value="1"/>
</dbReference>
<sequence>MSLRLSPAVLTVSICWTLAACAPMTDTRQTPTAAVQMANKALATVKTNRAPIQAAWWQKFNDPLMTALIQEAWQANPDLASAQASVKTARAQGVIAGASLFPSLAASGSARTANGSGTSLSTGLDAGWELDIFGANRLANAAAQSDFKAAEASYEDVKASLAAEVASAYVNLRLAQARLGVAQQNRQSRQETARLTGLRQQAGLSSGLELEQSKLSLGQTQAQLPALDGAVSRSKYALAVLTGKTPEALNQRLTVAKPIPNSTGRLKAEIPANALRQRPDLRAAEFRVAAASARVGEAKANLNPSFNLSGSLSLSGKNLGDLFDINSLVRSLLASISAPLFDGGRLKQQVVVRDAAYEQAVAAYQKTLLSALQEVANSFATLAALQKQQPILVQNLQLARSTEQLARLSYDAGTADFQNVLDAQRSVLSAQESVLSAQADSSLALISLYKAVGGAW</sequence>
<keyword evidence="2" id="KW-0732">Signal</keyword>
<feature type="signal peptide" evidence="2">
    <location>
        <begin position="1"/>
        <end position="22"/>
    </location>
</feature>
<dbReference type="EMBL" id="FUYB01000005">
    <property type="protein sequence ID" value="SKA74914.1"/>
    <property type="molecule type" value="Genomic_DNA"/>
</dbReference>
<evidence type="ECO:0000256" key="1">
    <source>
        <dbReference type="ARBA" id="ARBA00007613"/>
    </source>
</evidence>